<dbReference type="AlphaFoldDB" id="A0A1H8LES4"/>
<reference evidence="4" key="1">
    <citation type="submission" date="2016-10" db="EMBL/GenBank/DDBJ databases">
        <authorList>
            <person name="Varghese N."/>
            <person name="Submissions S."/>
        </authorList>
    </citation>
    <scope>NUCLEOTIDE SEQUENCE [LARGE SCALE GENOMIC DNA]</scope>
    <source>
        <strain evidence="4">DSM 26893</strain>
    </source>
</reference>
<dbReference type="CDD" id="cd02252">
    <property type="entry name" value="nylC_like"/>
    <property type="match status" value="1"/>
</dbReference>
<dbReference type="GO" id="GO:0004177">
    <property type="term" value="F:aminopeptidase activity"/>
    <property type="evidence" value="ECO:0007669"/>
    <property type="project" value="UniProtKB-KW"/>
</dbReference>
<dbReference type="Proteomes" id="UP000199372">
    <property type="component" value="Unassembled WGS sequence"/>
</dbReference>
<comment type="similarity">
    <text evidence="1">Belongs to the peptidase S58 family.</text>
</comment>
<proteinExistence type="inferred from homology"/>
<sequence length="373" mass="37340">MRPGVQDGSEPSAGDAIARARDPITARATPALQALRRGATIGPMEHPFAPGPRNAITDVAGLSVGQARDETLKSGVSVVLGDAPMVAGVHVMGGAPGTRDCDLLAPENTVQAVDALVLSGGSAFGLSAADGVMAALRERGRGFAVGDVRVPIVPAAILFDLAAGGDHGWTESPYPELGRRAVESAGPDMELGSVGAGTGALAGKIKGGIGSASAVLPDGSTVGALVAANPVGSVVHPDTGQFWAAGFEQEDEFGARGLTPAAGEMDLPSLVKGANTTIAVVATDARLDKAQATRLAMVAHDGMARAILPSHTPFDGDLVFAAATGLCDVPDAAGLLTLGHAAALCLSRAIARAVYQARSAPGDTVPAWSDRYG</sequence>
<dbReference type="PANTHER" id="PTHR36512:SF3">
    <property type="entry name" value="BLR5678 PROTEIN"/>
    <property type="match status" value="1"/>
</dbReference>
<protein>
    <submittedName>
        <fullName evidence="3">D-aminopeptidase</fullName>
    </submittedName>
</protein>
<keyword evidence="4" id="KW-1185">Reference proteome</keyword>
<gene>
    <name evidence="3" type="ORF">SAMN04488011_11046</name>
</gene>
<name>A0A1H8LES4_9RHOB</name>
<keyword evidence="3" id="KW-0645">Protease</keyword>
<keyword evidence="3" id="KW-0031">Aminopeptidase</keyword>
<dbReference type="PANTHER" id="PTHR36512">
    <property type="entry name" value="D-AMINOPEPTIDASE"/>
    <property type="match status" value="1"/>
</dbReference>
<dbReference type="Gene3D" id="3.60.70.12">
    <property type="entry name" value="L-amino peptidase D-ALA esterase/amidase"/>
    <property type="match status" value="1"/>
</dbReference>
<dbReference type="InterPro" id="IPR005321">
    <property type="entry name" value="Peptidase_S58_DmpA"/>
</dbReference>
<evidence type="ECO:0000313" key="3">
    <source>
        <dbReference type="EMBL" id="SEO03702.1"/>
    </source>
</evidence>
<evidence type="ECO:0000256" key="1">
    <source>
        <dbReference type="ARBA" id="ARBA00007068"/>
    </source>
</evidence>
<dbReference type="EMBL" id="FOCM01000010">
    <property type="protein sequence ID" value="SEO03702.1"/>
    <property type="molecule type" value="Genomic_DNA"/>
</dbReference>
<accession>A0A1H8LES4</accession>
<evidence type="ECO:0000313" key="4">
    <source>
        <dbReference type="Proteomes" id="UP000199372"/>
    </source>
</evidence>
<dbReference type="Pfam" id="PF03576">
    <property type="entry name" value="Peptidase_S58"/>
    <property type="match status" value="1"/>
</dbReference>
<keyword evidence="3" id="KW-0378">Hydrolase</keyword>
<dbReference type="InterPro" id="IPR016117">
    <property type="entry name" value="ArgJ-like_dom_sf"/>
</dbReference>
<feature type="region of interest" description="Disordered" evidence="2">
    <location>
        <begin position="1"/>
        <end position="22"/>
    </location>
</feature>
<evidence type="ECO:0000256" key="2">
    <source>
        <dbReference type="SAM" id="MobiDB-lite"/>
    </source>
</evidence>
<dbReference type="SUPFAM" id="SSF56266">
    <property type="entry name" value="DmpA/ArgJ-like"/>
    <property type="match status" value="1"/>
</dbReference>
<organism evidence="3 4">
    <name type="scientific">Palleronia pelagia</name>
    <dbReference type="NCBI Taxonomy" id="387096"/>
    <lineage>
        <taxon>Bacteria</taxon>
        <taxon>Pseudomonadati</taxon>
        <taxon>Pseudomonadota</taxon>
        <taxon>Alphaproteobacteria</taxon>
        <taxon>Rhodobacterales</taxon>
        <taxon>Roseobacteraceae</taxon>
        <taxon>Palleronia</taxon>
    </lineage>
</organism>